<name>E4WU90_OIKDI</name>
<reference evidence="2" key="1">
    <citation type="journal article" date="2010" name="Science">
        <title>Plasticity of animal genome architecture unmasked by rapid evolution of a pelagic tunicate.</title>
        <authorList>
            <person name="Denoeud F."/>
            <person name="Henriet S."/>
            <person name="Mungpakdee S."/>
            <person name="Aury J.M."/>
            <person name="Da Silva C."/>
            <person name="Brinkmann H."/>
            <person name="Mikhaleva J."/>
            <person name="Olsen L.C."/>
            <person name="Jubin C."/>
            <person name="Canestro C."/>
            <person name="Bouquet J.M."/>
            <person name="Danks G."/>
            <person name="Poulain J."/>
            <person name="Campsteijn C."/>
            <person name="Adamski M."/>
            <person name="Cross I."/>
            <person name="Yadetie F."/>
            <person name="Muffato M."/>
            <person name="Louis A."/>
            <person name="Butcher S."/>
            <person name="Tsagkogeorga G."/>
            <person name="Konrad A."/>
            <person name="Singh S."/>
            <person name="Jensen M.F."/>
            <person name="Cong E.H."/>
            <person name="Eikeseth-Otteraa H."/>
            <person name="Noel B."/>
            <person name="Anthouard V."/>
            <person name="Porcel B.M."/>
            <person name="Kachouri-Lafond R."/>
            <person name="Nishino A."/>
            <person name="Ugolini M."/>
            <person name="Chourrout P."/>
            <person name="Nishida H."/>
            <person name="Aasland R."/>
            <person name="Huzurbazar S."/>
            <person name="Westhof E."/>
            <person name="Delsuc F."/>
            <person name="Lehrach H."/>
            <person name="Reinhardt R."/>
            <person name="Weissenbach J."/>
            <person name="Roy S.W."/>
            <person name="Artiguenave F."/>
            <person name="Postlethwait J.H."/>
            <person name="Manak J.R."/>
            <person name="Thompson E.M."/>
            <person name="Jaillon O."/>
            <person name="Du Pasquier L."/>
            <person name="Boudinot P."/>
            <person name="Liberles D.A."/>
            <person name="Volff J.N."/>
            <person name="Philippe H."/>
            <person name="Lenhard B."/>
            <person name="Roest Crollius H."/>
            <person name="Wincker P."/>
            <person name="Chourrout D."/>
        </authorList>
    </citation>
    <scope>NUCLEOTIDE SEQUENCE [LARGE SCALE GENOMIC DNA]</scope>
</reference>
<evidence type="ECO:0000313" key="3">
    <source>
        <dbReference type="Proteomes" id="UP000001307"/>
    </source>
</evidence>
<keyword evidence="1" id="KW-0472">Membrane</keyword>
<sequence>MAVITLPLGLLQEFTIYHKRGEARDTCKNAHGHDCGLNTIQLEQRNLTDPVHTYNFGYQTEFYKWCLVTQLICLLVIGVLVGIQKITNKAI</sequence>
<feature type="transmembrane region" description="Helical" evidence="1">
    <location>
        <begin position="62"/>
        <end position="83"/>
    </location>
</feature>
<keyword evidence="1" id="KW-0812">Transmembrane</keyword>
<accession>E4WU90</accession>
<gene>
    <name evidence="2" type="ORF">GSOID_T00006022001</name>
</gene>
<dbReference type="AlphaFoldDB" id="E4WU90"/>
<evidence type="ECO:0000256" key="1">
    <source>
        <dbReference type="SAM" id="Phobius"/>
    </source>
</evidence>
<keyword evidence="1" id="KW-1133">Transmembrane helix</keyword>
<dbReference type="Proteomes" id="UP000001307">
    <property type="component" value="Unassembled WGS sequence"/>
</dbReference>
<proteinExistence type="predicted"/>
<protein>
    <submittedName>
        <fullName evidence="2">Uncharacterized protein</fullName>
    </submittedName>
</protein>
<dbReference type="InParanoid" id="E4WU90"/>
<keyword evidence="3" id="KW-1185">Reference proteome</keyword>
<dbReference type="EMBL" id="FN653016">
    <property type="protein sequence ID" value="CBY06947.1"/>
    <property type="molecule type" value="Genomic_DNA"/>
</dbReference>
<evidence type="ECO:0000313" key="2">
    <source>
        <dbReference type="EMBL" id="CBY06947.1"/>
    </source>
</evidence>
<organism evidence="2">
    <name type="scientific">Oikopleura dioica</name>
    <name type="common">Tunicate</name>
    <dbReference type="NCBI Taxonomy" id="34765"/>
    <lineage>
        <taxon>Eukaryota</taxon>
        <taxon>Metazoa</taxon>
        <taxon>Chordata</taxon>
        <taxon>Tunicata</taxon>
        <taxon>Appendicularia</taxon>
        <taxon>Copelata</taxon>
        <taxon>Oikopleuridae</taxon>
        <taxon>Oikopleura</taxon>
    </lineage>
</organism>